<dbReference type="EMBL" id="DUJN01000004">
    <property type="protein sequence ID" value="HII61105.1"/>
    <property type="molecule type" value="Genomic_DNA"/>
</dbReference>
<dbReference type="AlphaFoldDB" id="A0A832T1V4"/>
<accession>A0A832T1V4</accession>
<dbReference type="Proteomes" id="UP000617544">
    <property type="component" value="Unassembled WGS sequence"/>
</dbReference>
<keyword evidence="1" id="KW-1133">Transmembrane helix</keyword>
<gene>
    <name evidence="2" type="ORF">HA331_05010</name>
</gene>
<evidence type="ECO:0000313" key="2">
    <source>
        <dbReference type="EMBL" id="HII61105.1"/>
    </source>
</evidence>
<keyword evidence="1" id="KW-0812">Transmembrane</keyword>
<protein>
    <submittedName>
        <fullName evidence="2">Uncharacterized protein</fullName>
    </submittedName>
</protein>
<comment type="caution">
    <text evidence="2">The sequence shown here is derived from an EMBL/GenBank/DDBJ whole genome shotgun (WGS) entry which is preliminary data.</text>
</comment>
<organism evidence="2 3">
    <name type="scientific">Pyrococcus horikoshii</name>
    <dbReference type="NCBI Taxonomy" id="53953"/>
    <lineage>
        <taxon>Archaea</taxon>
        <taxon>Methanobacteriati</taxon>
        <taxon>Methanobacteriota</taxon>
        <taxon>Thermococci</taxon>
        <taxon>Thermococcales</taxon>
        <taxon>Thermococcaceae</taxon>
        <taxon>Pyrococcus</taxon>
    </lineage>
</organism>
<feature type="transmembrane region" description="Helical" evidence="1">
    <location>
        <begin position="6"/>
        <end position="24"/>
    </location>
</feature>
<evidence type="ECO:0000313" key="3">
    <source>
        <dbReference type="Proteomes" id="UP000617544"/>
    </source>
</evidence>
<feature type="transmembrane region" description="Helical" evidence="1">
    <location>
        <begin position="36"/>
        <end position="57"/>
    </location>
</feature>
<proteinExistence type="predicted"/>
<evidence type="ECO:0000256" key="1">
    <source>
        <dbReference type="SAM" id="Phobius"/>
    </source>
</evidence>
<reference evidence="2" key="1">
    <citation type="journal article" date="2020" name="bioRxiv">
        <title>A rank-normalized archaeal taxonomy based on genome phylogeny resolves widespread incomplete and uneven classifications.</title>
        <authorList>
            <person name="Rinke C."/>
            <person name="Chuvochina M."/>
            <person name="Mussig A.J."/>
            <person name="Chaumeil P.-A."/>
            <person name="Waite D.W."/>
            <person name="Whitman W.B."/>
            <person name="Parks D.H."/>
            <person name="Hugenholtz P."/>
        </authorList>
    </citation>
    <scope>NUCLEOTIDE SEQUENCE</scope>
    <source>
        <strain evidence="2">UBA8834</strain>
    </source>
</reference>
<feature type="transmembrane region" description="Helical" evidence="1">
    <location>
        <begin position="69"/>
        <end position="86"/>
    </location>
</feature>
<name>A0A832T1V4_PYRHR</name>
<sequence>MEAEVVGYAVSALVLPFLIYYMALSLKSRQIKSYQTWAVIAALFLSIRGTYNLLIYLKVVNPCLLLDKLFSAFVLGSTVLTLINYFKGKRVNKK</sequence>
<dbReference type="GeneID" id="24779491"/>
<keyword evidence="1" id="KW-0472">Membrane</keyword>
<dbReference type="RefSeq" id="WP_048053084.1">
    <property type="nucleotide sequence ID" value="NZ_DUJN01000004.1"/>
</dbReference>